<dbReference type="Pfam" id="PF03797">
    <property type="entry name" value="Autotransporter"/>
    <property type="match status" value="1"/>
</dbReference>
<dbReference type="PROSITE" id="PS00138">
    <property type="entry name" value="SUBTILASE_SER"/>
    <property type="match status" value="1"/>
</dbReference>
<dbReference type="EMBL" id="VLJS01000053">
    <property type="protein sequence ID" value="TWH10476.1"/>
    <property type="molecule type" value="Genomic_DNA"/>
</dbReference>
<dbReference type="InterPro" id="IPR034061">
    <property type="entry name" value="Peptidases_S8_Autotransporter"/>
</dbReference>
<feature type="active site" description="Charge relay system" evidence="5">
    <location>
        <position position="317"/>
    </location>
</feature>
<dbReference type="GO" id="GO:0004252">
    <property type="term" value="F:serine-type endopeptidase activity"/>
    <property type="evidence" value="ECO:0007669"/>
    <property type="project" value="UniProtKB-UniRule"/>
</dbReference>
<comment type="similarity">
    <text evidence="5">Belongs to the peptidase S8 family.</text>
</comment>
<dbReference type="AlphaFoldDB" id="A0A562DLN7"/>
<dbReference type="PANTHER" id="PTHR42884:SF14">
    <property type="entry name" value="NEUROENDOCRINE CONVERTASE 1"/>
    <property type="match status" value="1"/>
</dbReference>
<evidence type="ECO:0000256" key="3">
    <source>
        <dbReference type="ARBA" id="ARBA00022801"/>
    </source>
</evidence>
<dbReference type="PRINTS" id="PR00723">
    <property type="entry name" value="SUBTILISIN"/>
</dbReference>
<dbReference type="PROSITE" id="PS51892">
    <property type="entry name" value="SUBTILASE"/>
    <property type="match status" value="1"/>
</dbReference>
<feature type="region of interest" description="Disordered" evidence="6">
    <location>
        <begin position="20"/>
        <end position="67"/>
    </location>
</feature>
<name>A0A562DLN7_9GAMM</name>
<feature type="signal peptide" evidence="7">
    <location>
        <begin position="1"/>
        <end position="21"/>
    </location>
</feature>
<dbReference type="OrthoDB" id="5360469at2"/>
<dbReference type="Pfam" id="PF12951">
    <property type="entry name" value="PATR"/>
    <property type="match status" value="1"/>
</dbReference>
<keyword evidence="4 5" id="KW-0720">Serine protease</keyword>
<proteinExistence type="inferred from homology"/>
<dbReference type="InterPro" id="IPR015500">
    <property type="entry name" value="Peptidase_S8_subtilisin-rel"/>
</dbReference>
<accession>A0A562DLN7</accession>
<dbReference type="RefSeq" id="WP_051403711.1">
    <property type="nucleotide sequence ID" value="NZ_VLJS01000053.1"/>
</dbReference>
<evidence type="ECO:0000313" key="10">
    <source>
        <dbReference type="Proteomes" id="UP000321583"/>
    </source>
</evidence>
<dbReference type="InterPro" id="IPR005546">
    <property type="entry name" value="Autotransporte_beta"/>
</dbReference>
<dbReference type="PROSITE" id="PS51257">
    <property type="entry name" value="PROKAR_LIPOPROTEIN"/>
    <property type="match status" value="1"/>
</dbReference>
<protein>
    <submittedName>
        <fullName evidence="9">Autotransporter-associated beta strand protein</fullName>
    </submittedName>
</protein>
<keyword evidence="10" id="KW-1185">Reference proteome</keyword>
<feature type="chain" id="PRO_5022128506" evidence="7">
    <location>
        <begin position="22"/>
        <end position="908"/>
    </location>
</feature>
<evidence type="ECO:0000256" key="6">
    <source>
        <dbReference type="SAM" id="MobiDB-lite"/>
    </source>
</evidence>
<feature type="compositionally biased region" description="Pro residues" evidence="6">
    <location>
        <begin position="31"/>
        <end position="44"/>
    </location>
</feature>
<dbReference type="Proteomes" id="UP000321583">
    <property type="component" value="Unassembled WGS sequence"/>
</dbReference>
<dbReference type="Gene3D" id="3.40.50.200">
    <property type="entry name" value="Peptidase S8/S53 domain"/>
    <property type="match status" value="1"/>
</dbReference>
<evidence type="ECO:0000256" key="7">
    <source>
        <dbReference type="SAM" id="SignalP"/>
    </source>
</evidence>
<dbReference type="SMART" id="SM00869">
    <property type="entry name" value="Autotransporter"/>
    <property type="match status" value="1"/>
</dbReference>
<dbReference type="InterPro" id="IPR036852">
    <property type="entry name" value="Peptidase_S8/S53_dom_sf"/>
</dbReference>
<evidence type="ECO:0000256" key="1">
    <source>
        <dbReference type="ARBA" id="ARBA00022670"/>
    </source>
</evidence>
<feature type="domain" description="Autotransporter" evidence="8">
    <location>
        <begin position="637"/>
        <end position="908"/>
    </location>
</feature>
<dbReference type="NCBIfam" id="TIGR02601">
    <property type="entry name" value="autotrns_rpt"/>
    <property type="match status" value="1"/>
</dbReference>
<dbReference type="PANTHER" id="PTHR42884">
    <property type="entry name" value="PROPROTEIN CONVERTASE SUBTILISIN/KEXIN-RELATED"/>
    <property type="match status" value="1"/>
</dbReference>
<dbReference type="Pfam" id="PF00082">
    <property type="entry name" value="Peptidase_S8"/>
    <property type="match status" value="1"/>
</dbReference>
<keyword evidence="3 5" id="KW-0378">Hydrolase</keyword>
<evidence type="ECO:0000259" key="8">
    <source>
        <dbReference type="PROSITE" id="PS51208"/>
    </source>
</evidence>
<reference evidence="9 10" key="1">
    <citation type="submission" date="2019-07" db="EMBL/GenBank/DDBJ databases">
        <title>Genome sequencing of lignin-degrading bacterial isolates.</title>
        <authorList>
            <person name="Gladden J."/>
        </authorList>
    </citation>
    <scope>NUCLEOTIDE SEQUENCE [LARGE SCALE GENOMIC DNA]</scope>
    <source>
        <strain evidence="9 10">J19</strain>
    </source>
</reference>
<organism evidence="9 10">
    <name type="scientific">Pseudoxanthomonas taiwanensis J19</name>
    <dbReference type="NCBI Taxonomy" id="935569"/>
    <lineage>
        <taxon>Bacteria</taxon>
        <taxon>Pseudomonadati</taxon>
        <taxon>Pseudomonadota</taxon>
        <taxon>Gammaproteobacteria</taxon>
        <taxon>Lysobacterales</taxon>
        <taxon>Lysobacteraceae</taxon>
        <taxon>Pseudoxanthomonas</taxon>
    </lineage>
</organism>
<dbReference type="GO" id="GO:0016485">
    <property type="term" value="P:protein processing"/>
    <property type="evidence" value="ECO:0007669"/>
    <property type="project" value="TreeGrafter"/>
</dbReference>
<keyword evidence="2 7" id="KW-0732">Signal</keyword>
<dbReference type="SUPFAM" id="SSF103515">
    <property type="entry name" value="Autotransporter"/>
    <property type="match status" value="1"/>
</dbReference>
<sequence length="908" mass="92834">MSKLQRAPLTVALALALSACGGGGGTKSNPPAAPEPARPAPSQPSQPSQPATPAQPDPLPGTDCSSAGSAQSCHYRYKGVQDNLLVPTGALAAHEAGLTGKGVKVGLLDGQHEVAYAPLDGRVAWYRDYTGKSEYDSYGHGAVVAAALAGRAVSGFGGGVAPEAELYWGVTCYNNWCTADMARDAIADMGSRGVRLYNWSVGTTATDEDNLRRQAEGYAQWLRGVIDVDGLLVAAAGNDSSPEPSTTSLMPRFMQEWNRHLLVVAAVDLDKSGKATGLADYSNACGSAASWCLVAPGLVAVPGVDGTQFKGRASGTSLAAPAVTGTTAMVWQAFPWMSASNVQQTILTTATDLGQPGVDAVYGWGLLNANKAVRGPGAFTDTFTAHVPSGSYAFANDIGGSGGLTKTGAGSLWLTGQNSYTGLTHVQGGHLGMPRGTAGSVRVGNGAVFQGAGRIGGDFTASPQATTAIAIGEPLQVQGQANLAGTLHLLAPAPGYPVGSSERLMGYRSHTGVFSAVTYGSGFFYTAQLDYGSNSLDARLERTSAASTASALGAPQAVVDGARMADGLLDHTAGLQPGGGNDALIDLVGKLASVPTPAEAEASLASLAAEVHGTARAVAVQQAVAATQRLADRVALLEPEAAGFWGSATAQAGAFERPGFADADWHATGFTAGVDHAFGPLLAGAALNSGRSRADLDAIGGGFDADSAGLDLYARLATESGYLSASLGYERASVNTHRTVLVGDQAMAVSGGHTDTTLSARLEAGREVYAGVTPFVAAGWIRHRQGALHEAGGQGLELRADADASEVRYGELGLRLRLVRDRLSLHGLAAGRWLSGDTDAGFPAWFAEAPGVLVPVSGQQVPEHGARAAAGLDYARSARSHWSLDVGADHGAGHADDVYISAGYRRAF</sequence>
<dbReference type="InterPro" id="IPR013425">
    <property type="entry name" value="Autotrns_rpt"/>
</dbReference>
<evidence type="ECO:0000256" key="2">
    <source>
        <dbReference type="ARBA" id="ARBA00022729"/>
    </source>
</evidence>
<dbReference type="InterPro" id="IPR023828">
    <property type="entry name" value="Peptidase_S8_Ser-AS"/>
</dbReference>
<dbReference type="InterPro" id="IPR036709">
    <property type="entry name" value="Autotransporte_beta_dom_sf"/>
</dbReference>
<keyword evidence="1 5" id="KW-0645">Protease</keyword>
<dbReference type="InterPro" id="IPR000209">
    <property type="entry name" value="Peptidase_S8/S53_dom"/>
</dbReference>
<dbReference type="CDD" id="cd04848">
    <property type="entry name" value="Peptidases_S8_Autotransporter_serine_protease_like"/>
    <property type="match status" value="1"/>
</dbReference>
<dbReference type="GO" id="GO:0005886">
    <property type="term" value="C:plasma membrane"/>
    <property type="evidence" value="ECO:0007669"/>
    <property type="project" value="TreeGrafter"/>
</dbReference>
<gene>
    <name evidence="9" type="ORF">L613_002500000310</name>
</gene>
<dbReference type="SUPFAM" id="SSF52743">
    <property type="entry name" value="Subtilisin-like"/>
    <property type="match status" value="1"/>
</dbReference>
<dbReference type="Gene3D" id="2.40.128.130">
    <property type="entry name" value="Autotransporter beta-domain"/>
    <property type="match status" value="1"/>
</dbReference>
<evidence type="ECO:0000256" key="4">
    <source>
        <dbReference type="ARBA" id="ARBA00022825"/>
    </source>
</evidence>
<dbReference type="PROSITE" id="PS51208">
    <property type="entry name" value="AUTOTRANSPORTER"/>
    <property type="match status" value="1"/>
</dbReference>
<feature type="active site" description="Charge relay system" evidence="5">
    <location>
        <position position="109"/>
    </location>
</feature>
<comment type="caution">
    <text evidence="9">The sequence shown here is derived from an EMBL/GenBank/DDBJ whole genome shotgun (WGS) entry which is preliminary data.</text>
</comment>
<feature type="active site" description="Charge relay system" evidence="5">
    <location>
        <position position="140"/>
    </location>
</feature>
<evidence type="ECO:0000313" key="9">
    <source>
        <dbReference type="EMBL" id="TWH10476.1"/>
    </source>
</evidence>
<evidence type="ECO:0000256" key="5">
    <source>
        <dbReference type="PROSITE-ProRule" id="PRU01240"/>
    </source>
</evidence>